<reference evidence="3" key="1">
    <citation type="journal article" date="2019" name="Int. J. Syst. Evol. Microbiol.">
        <title>The Global Catalogue of Microorganisms (GCM) 10K type strain sequencing project: providing services to taxonomists for standard genome sequencing and annotation.</title>
        <authorList>
            <consortium name="The Broad Institute Genomics Platform"/>
            <consortium name="The Broad Institute Genome Sequencing Center for Infectious Disease"/>
            <person name="Wu L."/>
            <person name="Ma J."/>
        </authorList>
    </citation>
    <scope>NUCLEOTIDE SEQUENCE [LARGE SCALE GENOMIC DNA]</scope>
    <source>
        <strain evidence="3">NBRC 111756</strain>
    </source>
</reference>
<accession>A0ABW1ZWX6</accession>
<dbReference type="Proteomes" id="UP001596422">
    <property type="component" value="Unassembled WGS sequence"/>
</dbReference>
<sequence length="217" mass="23621">MSQVRLPDSDKNRLRRTRGGSDPKLQAVSVGLVLCLLWLVYESLETLERGSIVGIDSAETLAADHPDPVPVPVSGGGDDPGVVPAEDPDQDRFNQLAETFASYTRPTAEGIDPVAELLDRGAEPALDALIYVRTSERLLYRISFYAGERLVDEFDHHQLTELGYSAQYRTYGLLIEKDNQQTLIRQRYGRGGAVRNDAMLGAGSAAATVPPAPQTAL</sequence>
<evidence type="ECO:0000313" key="2">
    <source>
        <dbReference type="EMBL" id="MFC6669690.1"/>
    </source>
</evidence>
<feature type="region of interest" description="Disordered" evidence="1">
    <location>
        <begin position="1"/>
        <end position="21"/>
    </location>
</feature>
<organism evidence="2 3">
    <name type="scientific">Marinobacterium aestuariivivens</name>
    <dbReference type="NCBI Taxonomy" id="1698799"/>
    <lineage>
        <taxon>Bacteria</taxon>
        <taxon>Pseudomonadati</taxon>
        <taxon>Pseudomonadota</taxon>
        <taxon>Gammaproteobacteria</taxon>
        <taxon>Oceanospirillales</taxon>
        <taxon>Oceanospirillaceae</taxon>
        <taxon>Marinobacterium</taxon>
    </lineage>
</organism>
<evidence type="ECO:0008006" key="4">
    <source>
        <dbReference type="Google" id="ProtNLM"/>
    </source>
</evidence>
<evidence type="ECO:0000313" key="3">
    <source>
        <dbReference type="Proteomes" id="UP001596422"/>
    </source>
</evidence>
<proteinExistence type="predicted"/>
<dbReference type="EMBL" id="JBHSWE010000001">
    <property type="protein sequence ID" value="MFC6669690.1"/>
    <property type="molecule type" value="Genomic_DNA"/>
</dbReference>
<evidence type="ECO:0000256" key="1">
    <source>
        <dbReference type="SAM" id="MobiDB-lite"/>
    </source>
</evidence>
<comment type="caution">
    <text evidence="2">The sequence shown here is derived from an EMBL/GenBank/DDBJ whole genome shotgun (WGS) entry which is preliminary data.</text>
</comment>
<keyword evidence="3" id="KW-1185">Reference proteome</keyword>
<protein>
    <recommendedName>
        <fullName evidence="4">Type II secretion system protein GspC N-terminal domain-containing protein</fullName>
    </recommendedName>
</protein>
<gene>
    <name evidence="2" type="ORF">ACFQDL_06005</name>
</gene>
<name>A0ABW1ZWX6_9GAMM</name>